<dbReference type="PIRSF" id="PIRSF015268">
    <property type="entry name" value="Virulence_RhuM"/>
    <property type="match status" value="1"/>
</dbReference>
<evidence type="ECO:0008006" key="3">
    <source>
        <dbReference type="Google" id="ProtNLM"/>
    </source>
</evidence>
<evidence type="ECO:0000256" key="1">
    <source>
        <dbReference type="SAM" id="Coils"/>
    </source>
</evidence>
<dbReference type="PANTHER" id="PTHR35810:SF1">
    <property type="entry name" value="CYTOPLASMIC PROTEIN"/>
    <property type="match status" value="1"/>
</dbReference>
<name>X1L0V3_9ZZZZ</name>
<evidence type="ECO:0000313" key="2">
    <source>
        <dbReference type="EMBL" id="GAI12598.1"/>
    </source>
</evidence>
<protein>
    <recommendedName>
        <fullName evidence="3">Bro-N domain-containing protein</fullName>
    </recommendedName>
</protein>
<dbReference type="InterPro" id="IPR011204">
    <property type="entry name" value="Virulence_RhuM-like"/>
</dbReference>
<dbReference type="Pfam" id="PF13310">
    <property type="entry name" value="Virulence_RhuM"/>
    <property type="match status" value="1"/>
</dbReference>
<dbReference type="PANTHER" id="PTHR35810">
    <property type="entry name" value="CYTOPLASMIC PROTEIN-RELATED"/>
    <property type="match status" value="1"/>
</dbReference>
<organism evidence="2">
    <name type="scientific">marine sediment metagenome</name>
    <dbReference type="NCBI Taxonomy" id="412755"/>
    <lineage>
        <taxon>unclassified sequences</taxon>
        <taxon>metagenomes</taxon>
        <taxon>ecological metagenomes</taxon>
    </lineage>
</organism>
<feature type="coiled-coil region" evidence="1">
    <location>
        <begin position="294"/>
        <end position="330"/>
    </location>
</feature>
<proteinExistence type="predicted"/>
<feature type="non-terminal residue" evidence="2">
    <location>
        <position position="1"/>
    </location>
</feature>
<comment type="caution">
    <text evidence="2">The sequence shown here is derived from an EMBL/GenBank/DDBJ whole genome shotgun (WGS) entry which is preliminary data.</text>
</comment>
<reference evidence="2" key="1">
    <citation type="journal article" date="2014" name="Front. Microbiol.">
        <title>High frequency of phylogenetically diverse reductive dehalogenase-homologous genes in deep subseafloor sedimentary metagenomes.</title>
        <authorList>
            <person name="Kawai M."/>
            <person name="Futagami T."/>
            <person name="Toyoda A."/>
            <person name="Takaki Y."/>
            <person name="Nishi S."/>
            <person name="Hori S."/>
            <person name="Arai W."/>
            <person name="Tsubouchi T."/>
            <person name="Morono Y."/>
            <person name="Uchiyama I."/>
            <person name="Ito T."/>
            <person name="Fujiyama A."/>
            <person name="Inagaki F."/>
            <person name="Takami H."/>
        </authorList>
    </citation>
    <scope>NUCLEOTIDE SEQUENCE</scope>
    <source>
        <strain evidence="2">Expedition CK06-06</strain>
    </source>
</reference>
<sequence length="331" mass="39204">EILLYQTEDGQTKVDVRLEEETVWLSQVQMAELFQTTKQNISLHIKNIYEEGVLEEISTIKDYLTVQTEGKRDVQRKINFYNLDVIISVGYRVKSHRGTQFRIWATKQLREYLIKGFVLNDEKLKEAGHTNQYFDELLERIRDIRSSEKLFHAKIKDIYTTAIDYDANTEESQQFFKTIRNKMHWAIHGHTASEIIYQRTDSEKQNMGLTTWKNAPHGKIRKTDVLIAKNYLTENELKDLNLIVDQYLSFAELQARNRKPMYMTDWIKKLNDFMVLNEKEILEHAGRISARMAKELAEAEYNKYRKKVIEADDAKEIKELEEGLRKLENKK</sequence>
<keyword evidence="1" id="KW-0175">Coiled coil</keyword>
<dbReference type="EMBL" id="BARV01006416">
    <property type="protein sequence ID" value="GAI12598.1"/>
    <property type="molecule type" value="Genomic_DNA"/>
</dbReference>
<dbReference type="AlphaFoldDB" id="X1L0V3"/>
<accession>X1L0V3</accession>
<gene>
    <name evidence="2" type="ORF">S06H3_13148</name>
</gene>